<evidence type="ECO:0000313" key="2">
    <source>
        <dbReference type="EMBL" id="OGI63627.1"/>
    </source>
</evidence>
<feature type="transmembrane region" description="Helical" evidence="1">
    <location>
        <begin position="31"/>
        <end position="54"/>
    </location>
</feature>
<dbReference type="AlphaFoldDB" id="A0A1F6V1S0"/>
<protein>
    <recommendedName>
        <fullName evidence="4">Cell division protein FtsL</fullName>
    </recommendedName>
</protein>
<evidence type="ECO:0000313" key="3">
    <source>
        <dbReference type="Proteomes" id="UP000178985"/>
    </source>
</evidence>
<organism evidence="2 3">
    <name type="scientific">Candidatus Nomurabacteria bacterium RIFCSPHIGHO2_01_FULL_40_20</name>
    <dbReference type="NCBI Taxonomy" id="1801738"/>
    <lineage>
        <taxon>Bacteria</taxon>
        <taxon>Candidatus Nomuraibacteriota</taxon>
    </lineage>
</organism>
<dbReference type="EMBL" id="MFTO01000015">
    <property type="protein sequence ID" value="OGI63627.1"/>
    <property type="molecule type" value="Genomic_DNA"/>
</dbReference>
<sequence>MRQASLKLKNYASNVFAVDSNNLQKKILHTILLSFGALAVCYVLIITSTIFNIIERKALETKTRMVLNEVSELEVLYLSIGKDVDISMSRAMGFVETKTNFATRKSIGSLTLAQNEI</sequence>
<keyword evidence="1" id="KW-0472">Membrane</keyword>
<keyword evidence="1" id="KW-0812">Transmembrane</keyword>
<gene>
    <name evidence="2" type="ORF">A2733_00495</name>
</gene>
<accession>A0A1F6V1S0</accession>
<dbReference type="Proteomes" id="UP000178985">
    <property type="component" value="Unassembled WGS sequence"/>
</dbReference>
<evidence type="ECO:0008006" key="4">
    <source>
        <dbReference type="Google" id="ProtNLM"/>
    </source>
</evidence>
<evidence type="ECO:0000256" key="1">
    <source>
        <dbReference type="SAM" id="Phobius"/>
    </source>
</evidence>
<name>A0A1F6V1S0_9BACT</name>
<comment type="caution">
    <text evidence="2">The sequence shown here is derived from an EMBL/GenBank/DDBJ whole genome shotgun (WGS) entry which is preliminary data.</text>
</comment>
<keyword evidence="1" id="KW-1133">Transmembrane helix</keyword>
<proteinExistence type="predicted"/>
<reference evidence="2 3" key="1">
    <citation type="journal article" date="2016" name="Nat. Commun.">
        <title>Thousands of microbial genomes shed light on interconnected biogeochemical processes in an aquifer system.</title>
        <authorList>
            <person name="Anantharaman K."/>
            <person name="Brown C.T."/>
            <person name="Hug L.A."/>
            <person name="Sharon I."/>
            <person name="Castelle C.J."/>
            <person name="Probst A.J."/>
            <person name="Thomas B.C."/>
            <person name="Singh A."/>
            <person name="Wilkins M.J."/>
            <person name="Karaoz U."/>
            <person name="Brodie E.L."/>
            <person name="Williams K.H."/>
            <person name="Hubbard S.S."/>
            <person name="Banfield J.F."/>
        </authorList>
    </citation>
    <scope>NUCLEOTIDE SEQUENCE [LARGE SCALE GENOMIC DNA]</scope>
</reference>